<keyword evidence="1" id="KW-1133">Transmembrane helix</keyword>
<accession>A0A163K4Y6</accession>
<protein>
    <submittedName>
        <fullName evidence="2">Uncharacterized protein</fullName>
    </submittedName>
</protein>
<name>A0A163K4Y6_ABSGL</name>
<evidence type="ECO:0000313" key="3">
    <source>
        <dbReference type="Proteomes" id="UP000078561"/>
    </source>
</evidence>
<dbReference type="Proteomes" id="UP000078561">
    <property type="component" value="Unassembled WGS sequence"/>
</dbReference>
<gene>
    <name evidence="2" type="primary">ABSGL_13958.1 scaffold 14344</name>
</gene>
<feature type="transmembrane region" description="Helical" evidence="1">
    <location>
        <begin position="54"/>
        <end position="77"/>
    </location>
</feature>
<keyword evidence="1" id="KW-0812">Transmembrane</keyword>
<keyword evidence="3" id="KW-1185">Reference proteome</keyword>
<keyword evidence="1" id="KW-0472">Membrane</keyword>
<sequence length="101" mass="11442">MTTSQPQHPLLSKDPPSYYSIYLATVPPPGLSSTETSTSRTHSIKRYVRRRCAFFQRLIAATFVAATISTTIMLLLWQLQNLTDPQNNDNDPWFEPDLALS</sequence>
<evidence type="ECO:0000256" key="1">
    <source>
        <dbReference type="SAM" id="Phobius"/>
    </source>
</evidence>
<dbReference type="OrthoDB" id="2272443at2759"/>
<dbReference type="AlphaFoldDB" id="A0A163K4Y6"/>
<dbReference type="EMBL" id="LT554890">
    <property type="protein sequence ID" value="SAM08296.1"/>
    <property type="molecule type" value="Genomic_DNA"/>
</dbReference>
<proteinExistence type="predicted"/>
<evidence type="ECO:0000313" key="2">
    <source>
        <dbReference type="EMBL" id="SAM08296.1"/>
    </source>
</evidence>
<dbReference type="InParanoid" id="A0A163K4Y6"/>
<dbReference type="OMA" id="RYIRRHS"/>
<organism evidence="2">
    <name type="scientific">Absidia glauca</name>
    <name type="common">Pin mould</name>
    <dbReference type="NCBI Taxonomy" id="4829"/>
    <lineage>
        <taxon>Eukaryota</taxon>
        <taxon>Fungi</taxon>
        <taxon>Fungi incertae sedis</taxon>
        <taxon>Mucoromycota</taxon>
        <taxon>Mucoromycotina</taxon>
        <taxon>Mucoromycetes</taxon>
        <taxon>Mucorales</taxon>
        <taxon>Cunninghamellaceae</taxon>
        <taxon>Absidia</taxon>
    </lineage>
</organism>
<reference evidence="2" key="1">
    <citation type="submission" date="2016-04" db="EMBL/GenBank/DDBJ databases">
        <authorList>
            <person name="Evans L.H."/>
            <person name="Alamgir A."/>
            <person name="Owens N."/>
            <person name="Weber N.D."/>
            <person name="Virtaneva K."/>
            <person name="Barbian K."/>
            <person name="Babar A."/>
            <person name="Rosenke K."/>
        </authorList>
    </citation>
    <scope>NUCLEOTIDE SEQUENCE [LARGE SCALE GENOMIC DNA]</scope>
    <source>
        <strain evidence="2">CBS 101.48</strain>
    </source>
</reference>